<dbReference type="PANTHER" id="PTHR48007:SF13">
    <property type="entry name" value="PROTEIN STRUBBELIG-RECEPTOR FAMILY 4"/>
    <property type="match status" value="1"/>
</dbReference>
<keyword evidence="6 11" id="KW-1133">Transmembrane helix</keyword>
<keyword evidence="5" id="KW-0677">Repeat</keyword>
<keyword evidence="9" id="KW-0067">ATP-binding</keyword>
<evidence type="ECO:0000256" key="11">
    <source>
        <dbReference type="SAM" id="Phobius"/>
    </source>
</evidence>
<dbReference type="PROSITE" id="PS00107">
    <property type="entry name" value="PROTEIN_KINASE_ATP"/>
    <property type="match status" value="1"/>
</dbReference>
<evidence type="ECO:0000259" key="13">
    <source>
        <dbReference type="PROSITE" id="PS50011"/>
    </source>
</evidence>
<keyword evidence="2" id="KW-0433">Leucine-rich repeat</keyword>
<dbReference type="PRINTS" id="PR00019">
    <property type="entry name" value="LEURICHRPT"/>
</dbReference>
<feature type="region of interest" description="Disordered" evidence="10">
    <location>
        <begin position="321"/>
        <end position="368"/>
    </location>
</feature>
<evidence type="ECO:0000256" key="10">
    <source>
        <dbReference type="SAM" id="MobiDB-lite"/>
    </source>
</evidence>
<dbReference type="InterPro" id="IPR011009">
    <property type="entry name" value="Kinase-like_dom_sf"/>
</dbReference>
<dbReference type="SUPFAM" id="SSF52058">
    <property type="entry name" value="L domain-like"/>
    <property type="match status" value="1"/>
</dbReference>
<dbReference type="Gene3D" id="3.80.10.10">
    <property type="entry name" value="Ribonuclease Inhibitor"/>
    <property type="match status" value="1"/>
</dbReference>
<evidence type="ECO:0000313" key="14">
    <source>
        <dbReference type="EMBL" id="CAJ1950615.1"/>
    </source>
</evidence>
<dbReference type="InterPro" id="IPR013210">
    <property type="entry name" value="LRR_N_plant-typ"/>
</dbReference>
<keyword evidence="3 11" id="KW-0812">Transmembrane</keyword>
<dbReference type="InterPro" id="IPR000719">
    <property type="entry name" value="Prot_kinase_dom"/>
</dbReference>
<evidence type="ECO:0000256" key="5">
    <source>
        <dbReference type="ARBA" id="ARBA00022737"/>
    </source>
</evidence>
<dbReference type="InterPro" id="IPR032675">
    <property type="entry name" value="LRR_dom_sf"/>
</dbReference>
<evidence type="ECO:0000256" key="9">
    <source>
        <dbReference type="PROSITE-ProRule" id="PRU10141"/>
    </source>
</evidence>
<dbReference type="GO" id="GO:0004672">
    <property type="term" value="F:protein kinase activity"/>
    <property type="evidence" value="ECO:0007669"/>
    <property type="project" value="InterPro"/>
</dbReference>
<reference evidence="14" key="1">
    <citation type="submission" date="2023-10" db="EMBL/GenBank/DDBJ databases">
        <authorList>
            <person name="Domelevo Entfellner J.-B."/>
        </authorList>
    </citation>
    <scope>NUCLEOTIDE SEQUENCE</scope>
</reference>
<dbReference type="SUPFAM" id="SSF56112">
    <property type="entry name" value="Protein kinase-like (PK-like)"/>
    <property type="match status" value="1"/>
</dbReference>
<keyword evidence="8" id="KW-0675">Receptor</keyword>
<keyword evidence="7 11" id="KW-0472">Membrane</keyword>
<dbReference type="InterPro" id="IPR017441">
    <property type="entry name" value="Protein_kinase_ATP_BS"/>
</dbReference>
<dbReference type="InterPro" id="IPR046959">
    <property type="entry name" value="PRK1-6/SRF4-like"/>
</dbReference>
<feature type="compositionally biased region" description="Polar residues" evidence="10">
    <location>
        <begin position="796"/>
        <end position="805"/>
    </location>
</feature>
<evidence type="ECO:0000256" key="12">
    <source>
        <dbReference type="SAM" id="SignalP"/>
    </source>
</evidence>
<dbReference type="Gene3D" id="1.10.510.10">
    <property type="entry name" value="Transferase(Phosphotransferase) domain 1"/>
    <property type="match status" value="1"/>
</dbReference>
<evidence type="ECO:0000256" key="2">
    <source>
        <dbReference type="ARBA" id="ARBA00022614"/>
    </source>
</evidence>
<evidence type="ECO:0000256" key="6">
    <source>
        <dbReference type="ARBA" id="ARBA00022989"/>
    </source>
</evidence>
<feature type="compositionally biased region" description="Pro residues" evidence="10">
    <location>
        <begin position="331"/>
        <end position="340"/>
    </location>
</feature>
<evidence type="ECO:0000256" key="8">
    <source>
        <dbReference type="ARBA" id="ARBA00023170"/>
    </source>
</evidence>
<evidence type="ECO:0000256" key="7">
    <source>
        <dbReference type="ARBA" id="ARBA00023136"/>
    </source>
</evidence>
<proteinExistence type="predicted"/>
<keyword evidence="15" id="KW-1185">Reference proteome</keyword>
<organism evidence="14 15">
    <name type="scientific">Sphenostylis stenocarpa</name>
    <dbReference type="NCBI Taxonomy" id="92480"/>
    <lineage>
        <taxon>Eukaryota</taxon>
        <taxon>Viridiplantae</taxon>
        <taxon>Streptophyta</taxon>
        <taxon>Embryophyta</taxon>
        <taxon>Tracheophyta</taxon>
        <taxon>Spermatophyta</taxon>
        <taxon>Magnoliopsida</taxon>
        <taxon>eudicotyledons</taxon>
        <taxon>Gunneridae</taxon>
        <taxon>Pentapetalae</taxon>
        <taxon>rosids</taxon>
        <taxon>fabids</taxon>
        <taxon>Fabales</taxon>
        <taxon>Fabaceae</taxon>
        <taxon>Papilionoideae</taxon>
        <taxon>50 kb inversion clade</taxon>
        <taxon>NPAAA clade</taxon>
        <taxon>indigoferoid/millettioid clade</taxon>
        <taxon>Phaseoleae</taxon>
        <taxon>Sphenostylis</taxon>
    </lineage>
</organism>
<name>A0AA86T4J3_9FABA</name>
<dbReference type="Pfam" id="PF08263">
    <property type="entry name" value="LRRNT_2"/>
    <property type="match status" value="1"/>
</dbReference>
<dbReference type="Proteomes" id="UP001189624">
    <property type="component" value="Chromosome 4"/>
</dbReference>
<dbReference type="FunFam" id="3.30.200.20:FF:000125">
    <property type="entry name" value="Protein STRUBBELIG-RECEPTOR FAMILY 8"/>
    <property type="match status" value="1"/>
</dbReference>
<evidence type="ECO:0000256" key="3">
    <source>
        <dbReference type="ARBA" id="ARBA00022692"/>
    </source>
</evidence>
<feature type="signal peptide" evidence="12">
    <location>
        <begin position="1"/>
        <end position="19"/>
    </location>
</feature>
<gene>
    <name evidence="14" type="ORF">AYBTSS11_LOCUS14350</name>
</gene>
<dbReference type="Pfam" id="PF00560">
    <property type="entry name" value="LRR_1"/>
    <property type="match status" value="3"/>
</dbReference>
<dbReference type="PROSITE" id="PS50011">
    <property type="entry name" value="PROTEIN_KINASE_DOM"/>
    <property type="match status" value="1"/>
</dbReference>
<protein>
    <recommendedName>
        <fullName evidence="13">Protein kinase domain-containing protein</fullName>
    </recommendedName>
</protein>
<dbReference type="FunFam" id="3.80.10.10:FF:000062">
    <property type="entry name" value="protein STRUBBELIG-RECEPTOR FAMILY 3"/>
    <property type="match status" value="1"/>
</dbReference>
<keyword evidence="4 12" id="KW-0732">Signal</keyword>
<feature type="transmembrane region" description="Helical" evidence="11">
    <location>
        <begin position="371"/>
        <end position="395"/>
    </location>
</feature>
<dbReference type="PANTHER" id="PTHR48007">
    <property type="entry name" value="LEUCINE-RICH REPEAT RECEPTOR-LIKE PROTEIN KINASE PXC1"/>
    <property type="match status" value="1"/>
</dbReference>
<feature type="domain" description="Protein kinase" evidence="13">
    <location>
        <begin position="500"/>
        <end position="775"/>
    </location>
</feature>
<dbReference type="AlphaFoldDB" id="A0AA86T4J3"/>
<evidence type="ECO:0000256" key="4">
    <source>
        <dbReference type="ARBA" id="ARBA00022729"/>
    </source>
</evidence>
<dbReference type="FunFam" id="1.10.510.10:FF:000095">
    <property type="entry name" value="protein STRUBBELIG-RECEPTOR FAMILY 8"/>
    <property type="match status" value="1"/>
</dbReference>
<dbReference type="InterPro" id="IPR001611">
    <property type="entry name" value="Leu-rich_rpt"/>
</dbReference>
<sequence>MVLDPRLVLVVFISTCILAINGDTDPNDADLLSDTCLPVDAILASLLNSMRGFSYKYCGSMLLLISIKEYVSILIKYLDLVLLTSWAVKSSPLHRCSSSFVVGFSIHMYHEFDCFITNNVASLKAMFQSMGSSSQLNWNGDDPCGQSWQGITCSGNRVTEIKLPGRSLSGSLGYQLPFSSVTNLDLSNNNLGGTIPYQLPPNIQYLNLANNNFNGTIPYSVSNKTSLVVLNLGHNQLQQALNVDFQKLSSLSTLDLSFNSLTGDLPQTLSSLSSISTMYLQNNQFTGTINVLANLPLETLNVGNNHFTGWIPEQLNNINVQKDGNNWSSGPAPPPPPGTPPVVTRNRNHKSGGHTPSDDGSSDDAGKKSGIGGGGIAGIVISILVVGAIVAFFLVKKRSKKFNDIEKLDNQPLAPRTQNLHEMNSTQTSSVIDLKTFDTPAAPISLKPPPFDRHKSFDEDEFSKKSTAVNKPTTVKKTVTAPTNVKSYSIADLQIATGSFSVDQLLGEGSFGRVYRAQFDDGKVLAVKKIDSSVLPNDLFDDFVELVSSISHMHHPNVTELVGYCSEHGQHLLVYEFHKNGSLHDFLHLPDEYSKPLIWNSRVKIALGIARALEYLHEVCSPSVVHKNIKSANILLDTDLNPHLSDTGLASYIPNANQVLNNDSASGYEAPEVGMSGQYTLKSDIFSFGVIMLELLSGRKPFDSSKPRSEQALARWATPQLHDIDALAKMVDPALEGLYPVKSLSRFADVIALCVQPEPEFRPPMSEVVQALVRLVQRTNMSKRTFGADQGGSNRGGDNQESQDM</sequence>
<dbReference type="Pfam" id="PF13855">
    <property type="entry name" value="LRR_8"/>
    <property type="match status" value="1"/>
</dbReference>
<dbReference type="InterPro" id="IPR001245">
    <property type="entry name" value="Ser-Thr/Tyr_kinase_cat_dom"/>
</dbReference>
<dbReference type="Gene3D" id="3.30.200.20">
    <property type="entry name" value="Phosphorylase Kinase, domain 1"/>
    <property type="match status" value="1"/>
</dbReference>
<evidence type="ECO:0000313" key="15">
    <source>
        <dbReference type="Proteomes" id="UP001189624"/>
    </source>
</evidence>
<evidence type="ECO:0000256" key="1">
    <source>
        <dbReference type="ARBA" id="ARBA00004370"/>
    </source>
</evidence>
<feature type="region of interest" description="Disordered" evidence="10">
    <location>
        <begin position="783"/>
        <end position="805"/>
    </location>
</feature>
<feature type="binding site" evidence="9">
    <location>
        <position position="529"/>
    </location>
    <ligand>
        <name>ATP</name>
        <dbReference type="ChEBI" id="CHEBI:30616"/>
    </ligand>
</feature>
<dbReference type="Gramene" id="rna-AYBTSS11_LOCUS14350">
    <property type="protein sequence ID" value="CAJ1950615.1"/>
    <property type="gene ID" value="gene-AYBTSS11_LOCUS14350"/>
</dbReference>
<keyword evidence="9" id="KW-0547">Nucleotide-binding</keyword>
<dbReference type="Pfam" id="PF07714">
    <property type="entry name" value="PK_Tyr_Ser-Thr"/>
    <property type="match status" value="1"/>
</dbReference>
<accession>A0AA86T4J3</accession>
<dbReference type="GO" id="GO:0005524">
    <property type="term" value="F:ATP binding"/>
    <property type="evidence" value="ECO:0007669"/>
    <property type="project" value="UniProtKB-UniRule"/>
</dbReference>
<dbReference type="EMBL" id="OY731401">
    <property type="protein sequence ID" value="CAJ1950615.1"/>
    <property type="molecule type" value="Genomic_DNA"/>
</dbReference>
<feature type="chain" id="PRO_5041677390" description="Protein kinase domain-containing protein" evidence="12">
    <location>
        <begin position="20"/>
        <end position="805"/>
    </location>
</feature>
<comment type="subcellular location">
    <subcellularLocation>
        <location evidence="1">Membrane</location>
    </subcellularLocation>
</comment>
<dbReference type="GO" id="GO:0016020">
    <property type="term" value="C:membrane"/>
    <property type="evidence" value="ECO:0007669"/>
    <property type="project" value="UniProtKB-SubCell"/>
</dbReference>